<gene>
    <name evidence="3" type="ORF">SAMN04489834_0270</name>
</gene>
<dbReference type="AlphaFoldDB" id="A0A1H1M029"/>
<dbReference type="Proteomes" id="UP000181956">
    <property type="component" value="Chromosome I"/>
</dbReference>
<dbReference type="STRING" id="412690.SAMN04489834_0270"/>
<feature type="signal peptide" evidence="2">
    <location>
        <begin position="1"/>
        <end position="32"/>
    </location>
</feature>
<evidence type="ECO:0000256" key="1">
    <source>
        <dbReference type="SAM" id="MobiDB-lite"/>
    </source>
</evidence>
<keyword evidence="4" id="KW-1185">Reference proteome</keyword>
<name>A0A1H1M029_9MICO</name>
<keyword evidence="2" id="KW-0732">Signal</keyword>
<accession>A0A1H1M029</accession>
<sequence>MRVSGRYRAVGSPAAIRRLGAALLATSLAAVALSGCTAASAPPPGPAESQASTAKPEAAPEGSPIDAAIAASCAAVATTGTLLHNARTDLELGSITSEQHNALLDSVVVTYRSLQVVPASQRGLRSEINAVASYLDAATPTDSLAPFDPNSAEFRALLEPIRLACEENGSEIYVFATTGG</sequence>
<feature type="chain" id="PRO_5038947175" description="Lipoprotein" evidence="2">
    <location>
        <begin position="33"/>
        <end position="180"/>
    </location>
</feature>
<dbReference type="EMBL" id="LT629742">
    <property type="protein sequence ID" value="SDR80101.1"/>
    <property type="molecule type" value="Genomic_DNA"/>
</dbReference>
<evidence type="ECO:0000313" key="3">
    <source>
        <dbReference type="EMBL" id="SDR80101.1"/>
    </source>
</evidence>
<protein>
    <recommendedName>
        <fullName evidence="5">Lipoprotein</fullName>
    </recommendedName>
</protein>
<evidence type="ECO:0000256" key="2">
    <source>
        <dbReference type="SAM" id="SignalP"/>
    </source>
</evidence>
<proteinExistence type="predicted"/>
<feature type="region of interest" description="Disordered" evidence="1">
    <location>
        <begin position="39"/>
        <end position="61"/>
    </location>
</feature>
<evidence type="ECO:0000313" key="4">
    <source>
        <dbReference type="Proteomes" id="UP000181956"/>
    </source>
</evidence>
<evidence type="ECO:0008006" key="5">
    <source>
        <dbReference type="Google" id="ProtNLM"/>
    </source>
</evidence>
<reference evidence="4" key="1">
    <citation type="submission" date="2016-10" db="EMBL/GenBank/DDBJ databases">
        <authorList>
            <person name="Varghese N."/>
            <person name="Submissions S."/>
        </authorList>
    </citation>
    <scope>NUCLEOTIDE SEQUENCE [LARGE SCALE GENOMIC DNA]</scope>
    <source>
        <strain evidence="4">DSM 21772</strain>
    </source>
</reference>
<organism evidence="3 4">
    <name type="scientific">Microterricola viridarii</name>
    <dbReference type="NCBI Taxonomy" id="412690"/>
    <lineage>
        <taxon>Bacteria</taxon>
        <taxon>Bacillati</taxon>
        <taxon>Actinomycetota</taxon>
        <taxon>Actinomycetes</taxon>
        <taxon>Micrococcales</taxon>
        <taxon>Microbacteriaceae</taxon>
        <taxon>Microterricola</taxon>
    </lineage>
</organism>